<reference evidence="5 6" key="1">
    <citation type="submission" date="2015-09" db="EMBL/GenBank/DDBJ databases">
        <title>Genome sequencing project for genomic taxonomy and phylogenomics of Bacillus-like bacteria.</title>
        <authorList>
            <person name="Liu B."/>
            <person name="Wang J."/>
            <person name="Zhu Y."/>
            <person name="Liu G."/>
            <person name="Chen Q."/>
            <person name="Chen Z."/>
            <person name="Lan J."/>
            <person name="Che J."/>
            <person name="Ge C."/>
            <person name="Shi H."/>
            <person name="Pan Z."/>
            <person name="Liu X."/>
        </authorList>
    </citation>
    <scope>NUCLEOTIDE SEQUENCE [LARGE SCALE GENOMIC DNA]</scope>
    <source>
        <strain evidence="5 6">LMG 18435</strain>
    </source>
</reference>
<feature type="transmembrane region" description="Helical" evidence="3">
    <location>
        <begin position="152"/>
        <end position="172"/>
    </location>
</feature>
<evidence type="ECO:0000256" key="2">
    <source>
        <dbReference type="ARBA" id="ARBA00007362"/>
    </source>
</evidence>
<dbReference type="GO" id="GO:0016020">
    <property type="term" value="C:membrane"/>
    <property type="evidence" value="ECO:0007669"/>
    <property type="project" value="InterPro"/>
</dbReference>
<keyword evidence="3" id="KW-1133">Transmembrane helix</keyword>
<feature type="transmembrane region" description="Helical" evidence="3">
    <location>
        <begin position="95"/>
        <end position="117"/>
    </location>
</feature>
<dbReference type="AlphaFoldDB" id="A0A0Q3WUZ0"/>
<protein>
    <submittedName>
        <fullName evidence="5">Transporter</fullName>
    </submittedName>
</protein>
<dbReference type="RefSeq" id="WP_055738341.1">
    <property type="nucleotide sequence ID" value="NZ_JAAIWL010000016.1"/>
</dbReference>
<feature type="transmembrane region" description="Helical" evidence="3">
    <location>
        <begin position="7"/>
        <end position="29"/>
    </location>
</feature>
<comment type="caution">
    <text evidence="5">The sequence shown here is derived from an EMBL/GenBank/DDBJ whole genome shotgun (WGS) entry which is preliminary data.</text>
</comment>
<feature type="transmembrane region" description="Helical" evidence="3">
    <location>
        <begin position="70"/>
        <end position="89"/>
    </location>
</feature>
<feature type="transmembrane region" description="Helical" evidence="3">
    <location>
        <begin position="212"/>
        <end position="233"/>
    </location>
</feature>
<dbReference type="InterPro" id="IPR037185">
    <property type="entry name" value="EmrE-like"/>
</dbReference>
<evidence type="ECO:0000256" key="3">
    <source>
        <dbReference type="SAM" id="Phobius"/>
    </source>
</evidence>
<gene>
    <name evidence="5" type="ORF">AN964_03260</name>
</gene>
<dbReference type="PATRIC" id="fig|157838.3.peg.723"/>
<sequence>MHPKLPLFLVGAGAFLWGIIGIFVTNLYAIGFTPLQVVAIRALFASISLVLYIVVKDRNLLKINISDSKYFIGTGIISFVLFNWCLFRAMEVTSISISVILLYTAPAFVAIFSRILFKEWFTTRKVIALIATFIGCAFVIGVLPSFHGSISFHGLLFGLGSGLFYALYSIFGKYALRKYNTITVTVYTFIFAAIAVTPFSGLWSAASLFSSLNAWLNIIGLGLFSTLLAFLLYTKGLTKIESSRASIMATIEPVVASIMSFLVFSETLHLWQYIGILMVIAAVVFVQESGRKEIVHKKESSLGNNEARNNSITRFKQN</sequence>
<feature type="transmembrane region" description="Helical" evidence="3">
    <location>
        <begin position="126"/>
        <end position="146"/>
    </location>
</feature>
<evidence type="ECO:0000259" key="4">
    <source>
        <dbReference type="Pfam" id="PF00892"/>
    </source>
</evidence>
<dbReference type="PANTHER" id="PTHR22911">
    <property type="entry name" value="ACYL-MALONYL CONDENSING ENZYME-RELATED"/>
    <property type="match status" value="1"/>
</dbReference>
<feature type="transmembrane region" description="Helical" evidence="3">
    <location>
        <begin position="184"/>
        <end position="206"/>
    </location>
</feature>
<feature type="transmembrane region" description="Helical" evidence="3">
    <location>
        <begin position="270"/>
        <end position="287"/>
    </location>
</feature>
<name>A0A0Q3WUZ0_9BACI</name>
<feature type="domain" description="EamA" evidence="4">
    <location>
        <begin position="7"/>
        <end position="140"/>
    </location>
</feature>
<dbReference type="OrthoDB" id="6707571at2"/>
<dbReference type="PANTHER" id="PTHR22911:SF79">
    <property type="entry name" value="MOBA-LIKE NTP TRANSFERASE DOMAIN-CONTAINING PROTEIN"/>
    <property type="match status" value="1"/>
</dbReference>
<comment type="subcellular location">
    <subcellularLocation>
        <location evidence="1">Endomembrane system</location>
        <topology evidence="1">Multi-pass membrane protein</topology>
    </subcellularLocation>
</comment>
<organism evidence="5 6">
    <name type="scientific">Heyndrickxia shackletonii</name>
    <dbReference type="NCBI Taxonomy" id="157838"/>
    <lineage>
        <taxon>Bacteria</taxon>
        <taxon>Bacillati</taxon>
        <taxon>Bacillota</taxon>
        <taxon>Bacilli</taxon>
        <taxon>Bacillales</taxon>
        <taxon>Bacillaceae</taxon>
        <taxon>Heyndrickxia</taxon>
    </lineage>
</organism>
<feature type="transmembrane region" description="Helical" evidence="3">
    <location>
        <begin position="245"/>
        <end position="264"/>
    </location>
</feature>
<evidence type="ECO:0000256" key="1">
    <source>
        <dbReference type="ARBA" id="ARBA00004127"/>
    </source>
</evidence>
<dbReference type="InterPro" id="IPR000620">
    <property type="entry name" value="EamA_dom"/>
</dbReference>
<dbReference type="STRING" id="157838.AN964_03260"/>
<keyword evidence="6" id="KW-1185">Reference proteome</keyword>
<comment type="similarity">
    <text evidence="2">Belongs to the EamA transporter family.</text>
</comment>
<proteinExistence type="inferred from homology"/>
<keyword evidence="3" id="KW-0472">Membrane</keyword>
<dbReference type="Proteomes" id="UP000051888">
    <property type="component" value="Unassembled WGS sequence"/>
</dbReference>
<dbReference type="Pfam" id="PF00892">
    <property type="entry name" value="EamA"/>
    <property type="match status" value="2"/>
</dbReference>
<dbReference type="SUPFAM" id="SSF103481">
    <property type="entry name" value="Multidrug resistance efflux transporter EmrE"/>
    <property type="match status" value="2"/>
</dbReference>
<dbReference type="EMBL" id="LJJC01000004">
    <property type="protein sequence ID" value="KQL52643.1"/>
    <property type="molecule type" value="Genomic_DNA"/>
</dbReference>
<evidence type="ECO:0000313" key="5">
    <source>
        <dbReference type="EMBL" id="KQL52643.1"/>
    </source>
</evidence>
<dbReference type="Gene3D" id="1.10.3730.20">
    <property type="match status" value="1"/>
</dbReference>
<evidence type="ECO:0000313" key="6">
    <source>
        <dbReference type="Proteomes" id="UP000051888"/>
    </source>
</evidence>
<keyword evidence="3" id="KW-0812">Transmembrane</keyword>
<feature type="domain" description="EamA" evidence="4">
    <location>
        <begin position="154"/>
        <end position="286"/>
    </location>
</feature>
<feature type="transmembrane region" description="Helical" evidence="3">
    <location>
        <begin position="35"/>
        <end position="55"/>
    </location>
</feature>
<accession>A0A0Q3WUZ0</accession>